<dbReference type="InterPro" id="IPR002921">
    <property type="entry name" value="Fungal_lipase-type"/>
</dbReference>
<evidence type="ECO:0000256" key="2">
    <source>
        <dbReference type="ARBA" id="ARBA00043996"/>
    </source>
</evidence>
<organism evidence="7 8">
    <name type="scientific">Mycena maculata</name>
    <dbReference type="NCBI Taxonomy" id="230809"/>
    <lineage>
        <taxon>Eukaryota</taxon>
        <taxon>Fungi</taxon>
        <taxon>Dikarya</taxon>
        <taxon>Basidiomycota</taxon>
        <taxon>Agaricomycotina</taxon>
        <taxon>Agaricomycetes</taxon>
        <taxon>Agaricomycetidae</taxon>
        <taxon>Agaricales</taxon>
        <taxon>Marasmiineae</taxon>
        <taxon>Mycenaceae</taxon>
        <taxon>Mycena</taxon>
    </lineage>
</organism>
<dbReference type="EMBL" id="JARJLG010000006">
    <property type="protein sequence ID" value="KAJ7780286.1"/>
    <property type="molecule type" value="Genomic_DNA"/>
</dbReference>
<dbReference type="GO" id="GO:0006629">
    <property type="term" value="P:lipid metabolic process"/>
    <property type="evidence" value="ECO:0007669"/>
    <property type="project" value="InterPro"/>
</dbReference>
<dbReference type="SUPFAM" id="SSF53474">
    <property type="entry name" value="alpha/beta-Hydrolases"/>
    <property type="match status" value="1"/>
</dbReference>
<comment type="catalytic activity">
    <reaction evidence="4">
        <text>a monoacylglycerol + H2O = glycerol + a fatty acid + H(+)</text>
        <dbReference type="Rhea" id="RHEA:15245"/>
        <dbReference type="ChEBI" id="CHEBI:15377"/>
        <dbReference type="ChEBI" id="CHEBI:15378"/>
        <dbReference type="ChEBI" id="CHEBI:17408"/>
        <dbReference type="ChEBI" id="CHEBI:17754"/>
        <dbReference type="ChEBI" id="CHEBI:28868"/>
    </reaction>
</comment>
<keyword evidence="8" id="KW-1185">Reference proteome</keyword>
<dbReference type="Gene3D" id="3.40.50.1820">
    <property type="entry name" value="alpha/beta hydrolase"/>
    <property type="match status" value="1"/>
</dbReference>
<feature type="domain" description="Fungal lipase-type" evidence="6">
    <location>
        <begin position="105"/>
        <end position="244"/>
    </location>
</feature>
<keyword evidence="1" id="KW-1015">Disulfide bond</keyword>
<dbReference type="InterPro" id="IPR051218">
    <property type="entry name" value="Sec_MonoDiacylglyc_Lipase"/>
</dbReference>
<protein>
    <submittedName>
        <fullName evidence="7">Lipase</fullName>
    </submittedName>
</protein>
<dbReference type="Proteomes" id="UP001215280">
    <property type="component" value="Unassembled WGS sequence"/>
</dbReference>
<gene>
    <name evidence="7" type="ORF">DFH07DRAFT_875983</name>
</gene>
<comment type="catalytic activity">
    <reaction evidence="3">
        <text>a diacylglycerol + H2O = a monoacylglycerol + a fatty acid + H(+)</text>
        <dbReference type="Rhea" id="RHEA:32731"/>
        <dbReference type="ChEBI" id="CHEBI:15377"/>
        <dbReference type="ChEBI" id="CHEBI:15378"/>
        <dbReference type="ChEBI" id="CHEBI:17408"/>
        <dbReference type="ChEBI" id="CHEBI:18035"/>
        <dbReference type="ChEBI" id="CHEBI:28868"/>
    </reaction>
</comment>
<sequence>MVRLGQVGLLILALVAFVVVLGHSTPLSSANQTIVPLSLSQVATYRPYTYFAATGYCPANFTLSWSCGVNCLGNADFKPVASGGDGEFSQYWFVGYSPSLKRVIVSHQGTQFSDVVSIIEDAAIIQTPLDPVLFPGIDPNISVHCGFADEHARTATLVLAAVKTALAEYDTSTITAVAHSLGGAIALLDGVYLPLHLSATVKVNVVAYGLPRVGNQAFANYVDAHLSLTHINNRKDVVPIIPGMDLDYHHPSGEVHIQESGEWDSCPGQDNESNLCSTGAVPSVLDGSIADHDGPYDGVLTSCSYLTNA</sequence>
<proteinExistence type="inferred from homology"/>
<evidence type="ECO:0000313" key="7">
    <source>
        <dbReference type="EMBL" id="KAJ7780286.1"/>
    </source>
</evidence>
<dbReference type="PANTHER" id="PTHR45856:SF25">
    <property type="entry name" value="FUNGAL LIPASE-LIKE DOMAIN-CONTAINING PROTEIN"/>
    <property type="match status" value="1"/>
</dbReference>
<reference evidence="7" key="1">
    <citation type="submission" date="2023-03" db="EMBL/GenBank/DDBJ databases">
        <title>Massive genome expansion in bonnet fungi (Mycena s.s.) driven by repeated elements and novel gene families across ecological guilds.</title>
        <authorList>
            <consortium name="Lawrence Berkeley National Laboratory"/>
            <person name="Harder C.B."/>
            <person name="Miyauchi S."/>
            <person name="Viragh M."/>
            <person name="Kuo A."/>
            <person name="Thoen E."/>
            <person name="Andreopoulos B."/>
            <person name="Lu D."/>
            <person name="Skrede I."/>
            <person name="Drula E."/>
            <person name="Henrissat B."/>
            <person name="Morin E."/>
            <person name="Kohler A."/>
            <person name="Barry K."/>
            <person name="LaButti K."/>
            <person name="Morin E."/>
            <person name="Salamov A."/>
            <person name="Lipzen A."/>
            <person name="Mereny Z."/>
            <person name="Hegedus B."/>
            <person name="Baldrian P."/>
            <person name="Stursova M."/>
            <person name="Weitz H."/>
            <person name="Taylor A."/>
            <person name="Grigoriev I.V."/>
            <person name="Nagy L.G."/>
            <person name="Martin F."/>
            <person name="Kauserud H."/>
        </authorList>
    </citation>
    <scope>NUCLEOTIDE SEQUENCE</scope>
    <source>
        <strain evidence="7">CBHHK188m</strain>
    </source>
</reference>
<evidence type="ECO:0000256" key="3">
    <source>
        <dbReference type="ARBA" id="ARBA00047591"/>
    </source>
</evidence>
<dbReference type="Pfam" id="PF01764">
    <property type="entry name" value="Lipase_3"/>
    <property type="match status" value="1"/>
</dbReference>
<evidence type="ECO:0000256" key="5">
    <source>
        <dbReference type="SAM" id="SignalP"/>
    </source>
</evidence>
<evidence type="ECO:0000259" key="6">
    <source>
        <dbReference type="Pfam" id="PF01764"/>
    </source>
</evidence>
<dbReference type="AlphaFoldDB" id="A0AAD7NYC7"/>
<evidence type="ECO:0000256" key="4">
    <source>
        <dbReference type="ARBA" id="ARBA00048461"/>
    </source>
</evidence>
<evidence type="ECO:0000313" key="8">
    <source>
        <dbReference type="Proteomes" id="UP001215280"/>
    </source>
</evidence>
<evidence type="ECO:0000256" key="1">
    <source>
        <dbReference type="ARBA" id="ARBA00023157"/>
    </source>
</evidence>
<dbReference type="InterPro" id="IPR029058">
    <property type="entry name" value="AB_hydrolase_fold"/>
</dbReference>
<comment type="caution">
    <text evidence="7">The sequence shown here is derived from an EMBL/GenBank/DDBJ whole genome shotgun (WGS) entry which is preliminary data.</text>
</comment>
<keyword evidence="5" id="KW-0732">Signal</keyword>
<accession>A0AAD7NYC7</accession>
<feature type="signal peptide" evidence="5">
    <location>
        <begin position="1"/>
        <end position="22"/>
    </location>
</feature>
<feature type="chain" id="PRO_5041909643" evidence="5">
    <location>
        <begin position="23"/>
        <end position="309"/>
    </location>
</feature>
<name>A0AAD7NYC7_9AGAR</name>
<dbReference type="PANTHER" id="PTHR45856">
    <property type="entry name" value="ALPHA/BETA-HYDROLASES SUPERFAMILY PROTEIN"/>
    <property type="match status" value="1"/>
</dbReference>
<comment type="similarity">
    <text evidence="2">Belongs to the AB hydrolase superfamily. Lipase family. Class 3 subfamily.</text>
</comment>
<dbReference type="CDD" id="cd00519">
    <property type="entry name" value="Lipase_3"/>
    <property type="match status" value="1"/>
</dbReference>